<protein>
    <submittedName>
        <fullName evidence="1">Uncharacterized protein</fullName>
    </submittedName>
</protein>
<comment type="caution">
    <text evidence="1">The sequence shown here is derived from an EMBL/GenBank/DDBJ whole genome shotgun (WGS) entry which is preliminary data.</text>
</comment>
<dbReference type="EMBL" id="CM044704">
    <property type="protein sequence ID" value="KAI5668522.1"/>
    <property type="molecule type" value="Genomic_DNA"/>
</dbReference>
<dbReference type="Proteomes" id="UP001060085">
    <property type="component" value="Linkage Group LG04"/>
</dbReference>
<sequence length="102" mass="11743">MPRRGSSLTAAAWRLVSHSARHCSRRRPLSVAFLQQVVSEPRFGSSAPATIDNTRSEGTVEFLRSGQRIPKIETDKFDGKSDFVMWRRKMKAVLRWFISFRC</sequence>
<name>A0ACC0B790_CATRO</name>
<evidence type="ECO:0000313" key="1">
    <source>
        <dbReference type="EMBL" id="KAI5668522.1"/>
    </source>
</evidence>
<gene>
    <name evidence="1" type="ORF">M9H77_18375</name>
</gene>
<organism evidence="1 2">
    <name type="scientific">Catharanthus roseus</name>
    <name type="common">Madagascar periwinkle</name>
    <name type="synonym">Vinca rosea</name>
    <dbReference type="NCBI Taxonomy" id="4058"/>
    <lineage>
        <taxon>Eukaryota</taxon>
        <taxon>Viridiplantae</taxon>
        <taxon>Streptophyta</taxon>
        <taxon>Embryophyta</taxon>
        <taxon>Tracheophyta</taxon>
        <taxon>Spermatophyta</taxon>
        <taxon>Magnoliopsida</taxon>
        <taxon>eudicotyledons</taxon>
        <taxon>Gunneridae</taxon>
        <taxon>Pentapetalae</taxon>
        <taxon>asterids</taxon>
        <taxon>lamiids</taxon>
        <taxon>Gentianales</taxon>
        <taxon>Apocynaceae</taxon>
        <taxon>Rauvolfioideae</taxon>
        <taxon>Vinceae</taxon>
        <taxon>Catharanthinae</taxon>
        <taxon>Catharanthus</taxon>
    </lineage>
</organism>
<reference evidence="2" key="1">
    <citation type="journal article" date="2023" name="Nat. Plants">
        <title>Single-cell RNA sequencing provides a high-resolution roadmap for understanding the multicellular compartmentation of specialized metabolism.</title>
        <authorList>
            <person name="Sun S."/>
            <person name="Shen X."/>
            <person name="Li Y."/>
            <person name="Li Y."/>
            <person name="Wang S."/>
            <person name="Li R."/>
            <person name="Zhang H."/>
            <person name="Shen G."/>
            <person name="Guo B."/>
            <person name="Wei J."/>
            <person name="Xu J."/>
            <person name="St-Pierre B."/>
            <person name="Chen S."/>
            <person name="Sun C."/>
        </authorList>
    </citation>
    <scope>NUCLEOTIDE SEQUENCE [LARGE SCALE GENOMIC DNA]</scope>
</reference>
<evidence type="ECO:0000313" key="2">
    <source>
        <dbReference type="Proteomes" id="UP001060085"/>
    </source>
</evidence>
<proteinExistence type="predicted"/>
<keyword evidence="2" id="KW-1185">Reference proteome</keyword>
<accession>A0ACC0B790</accession>